<dbReference type="RefSeq" id="WP_107022415.1">
    <property type="nucleotide sequence ID" value="NZ_KZ679068.1"/>
</dbReference>
<comment type="caution">
    <text evidence="1">The sequence shown here is derived from an EMBL/GenBank/DDBJ whole genome shotgun (WGS) entry which is preliminary data.</text>
</comment>
<evidence type="ECO:0000313" key="1">
    <source>
        <dbReference type="EMBL" id="PSM37271.1"/>
    </source>
</evidence>
<organism evidence="1 2">
    <name type="scientific">Streptomyces dioscori</name>
    <dbReference type="NCBI Taxonomy" id="2109333"/>
    <lineage>
        <taxon>Bacteria</taxon>
        <taxon>Bacillati</taxon>
        <taxon>Actinomycetota</taxon>
        <taxon>Actinomycetes</taxon>
        <taxon>Kitasatosporales</taxon>
        <taxon>Streptomycetaceae</taxon>
        <taxon>Streptomyces</taxon>
        <taxon>Streptomyces aurantiacus group</taxon>
    </lineage>
</organism>
<name>A0A2P8PTE7_9ACTN</name>
<accession>A0A2P8PTE7</accession>
<dbReference type="Proteomes" id="UP000240429">
    <property type="component" value="Unassembled WGS sequence"/>
</dbReference>
<reference evidence="1 2" key="1">
    <citation type="submission" date="2018-03" db="EMBL/GenBank/DDBJ databases">
        <title>Streptomyces dioscori sp. nov., a novel endophytic actinobacterium isolated from bulbil of Dioscorea bulbifera L.</title>
        <authorList>
            <person name="Zhikuan W."/>
        </authorList>
    </citation>
    <scope>NUCLEOTIDE SEQUENCE [LARGE SCALE GENOMIC DNA]</scope>
    <source>
        <strain evidence="1 2">A217</strain>
    </source>
</reference>
<dbReference type="EMBL" id="PYBJ01000044">
    <property type="protein sequence ID" value="PSM37271.1"/>
    <property type="molecule type" value="Genomic_DNA"/>
</dbReference>
<keyword evidence="2" id="KW-1185">Reference proteome</keyword>
<evidence type="ECO:0000313" key="2">
    <source>
        <dbReference type="Proteomes" id="UP000240429"/>
    </source>
</evidence>
<dbReference type="OrthoDB" id="4232363at2"/>
<proteinExistence type="predicted"/>
<sequence>MDDGEYDTVRDHYDSAFALTAQLPGRVPSRVQIDVITAALREDIAAIKLPVRDAVKRCVRDIGRETAYWLLTNARAGLSEGPGETGRAAAFHAEDLGHVARAMAAIGRQKRTVFH</sequence>
<dbReference type="AlphaFoldDB" id="A0A2P8PTE7"/>
<protein>
    <submittedName>
        <fullName evidence="1">Uncharacterized protein</fullName>
    </submittedName>
</protein>
<gene>
    <name evidence="1" type="ORF">C6Y14_43180</name>
</gene>